<evidence type="ECO:0000256" key="1">
    <source>
        <dbReference type="SAM" id="Phobius"/>
    </source>
</evidence>
<gene>
    <name evidence="3" type="ORF">SAMN06269185_0173</name>
</gene>
<keyword evidence="4" id="KW-1185">Reference proteome</keyword>
<dbReference type="Proteomes" id="UP000219453">
    <property type="component" value="Unassembled WGS sequence"/>
</dbReference>
<sequence>MSEHSPAVIVPDDAPAYRCPYCEMPFSEERYRTLHKGLEHAGRIDDAERDAFQDEYRAESDRIREFRLKVLGSLVVLYFGILFAYMVLG</sequence>
<dbReference type="InterPro" id="IPR013087">
    <property type="entry name" value="Znf_C2H2_type"/>
</dbReference>
<evidence type="ECO:0000313" key="4">
    <source>
        <dbReference type="Proteomes" id="UP000219453"/>
    </source>
</evidence>
<name>A0A285N2K4_NATPI</name>
<dbReference type="RefSeq" id="WP_097007232.1">
    <property type="nucleotide sequence ID" value="NZ_OBEJ01000001.1"/>
</dbReference>
<keyword evidence="1" id="KW-0472">Membrane</keyword>
<reference evidence="3 4" key="1">
    <citation type="submission" date="2017-09" db="EMBL/GenBank/DDBJ databases">
        <authorList>
            <person name="Ehlers B."/>
            <person name="Leendertz F.H."/>
        </authorList>
    </citation>
    <scope>NUCLEOTIDE SEQUENCE [LARGE SCALE GENOMIC DNA]</scope>
    <source>
        <strain evidence="3 4">DSM 27208</strain>
    </source>
</reference>
<organism evidence="3 4">
    <name type="scientific">Natronoarchaeum philippinense</name>
    <dbReference type="NCBI Taxonomy" id="558529"/>
    <lineage>
        <taxon>Archaea</taxon>
        <taxon>Methanobacteriati</taxon>
        <taxon>Methanobacteriota</taxon>
        <taxon>Stenosarchaea group</taxon>
        <taxon>Halobacteria</taxon>
        <taxon>Halobacteriales</taxon>
        <taxon>Natronoarchaeaceae</taxon>
    </lineage>
</organism>
<feature type="transmembrane region" description="Helical" evidence="1">
    <location>
        <begin position="70"/>
        <end position="88"/>
    </location>
</feature>
<dbReference type="EMBL" id="OBEJ01000001">
    <property type="protein sequence ID" value="SNZ03027.1"/>
    <property type="molecule type" value="Genomic_DNA"/>
</dbReference>
<feature type="domain" description="C2H2-type" evidence="2">
    <location>
        <begin position="19"/>
        <end position="40"/>
    </location>
</feature>
<keyword evidence="1" id="KW-0812">Transmembrane</keyword>
<protein>
    <recommendedName>
        <fullName evidence="2">C2H2-type domain-containing protein</fullName>
    </recommendedName>
</protein>
<proteinExistence type="predicted"/>
<dbReference type="OrthoDB" id="293088at2157"/>
<evidence type="ECO:0000313" key="3">
    <source>
        <dbReference type="EMBL" id="SNZ03027.1"/>
    </source>
</evidence>
<dbReference type="PROSITE" id="PS00028">
    <property type="entry name" value="ZINC_FINGER_C2H2_1"/>
    <property type="match status" value="1"/>
</dbReference>
<dbReference type="AlphaFoldDB" id="A0A285N2K4"/>
<accession>A0A285N2K4</accession>
<dbReference type="Pfam" id="PF24166">
    <property type="entry name" value="DUF7410"/>
    <property type="match status" value="1"/>
</dbReference>
<keyword evidence="1" id="KW-1133">Transmembrane helix</keyword>
<evidence type="ECO:0000259" key="2">
    <source>
        <dbReference type="PROSITE" id="PS00028"/>
    </source>
</evidence>
<dbReference type="InterPro" id="IPR055833">
    <property type="entry name" value="DUF7410"/>
</dbReference>